<comment type="caution">
    <text evidence="1">The sequence shown here is derived from an EMBL/GenBank/DDBJ whole genome shotgun (WGS) entry which is preliminary data.</text>
</comment>
<reference evidence="1 2" key="1">
    <citation type="journal article" date="2020" name="Cell Host Microbe">
        <title>Functional and Genomic Variation between Human-Derived Isolates of Lachnospiraceae Reveals Inter- and Intra-Species Diversity.</title>
        <authorList>
            <person name="Sorbara M.T."/>
            <person name="Littmann E.R."/>
            <person name="Fontana E."/>
            <person name="Moody T.U."/>
            <person name="Kohout C.E."/>
            <person name="Gjonbalaj M."/>
            <person name="Eaton V."/>
            <person name="Seok R."/>
            <person name="Leiner I.M."/>
            <person name="Pamer E.G."/>
        </authorList>
    </citation>
    <scope>NUCLEOTIDE SEQUENCE [LARGE SCALE GENOMIC DNA]</scope>
    <source>
        <strain evidence="1 2">MSK.20.11</strain>
    </source>
</reference>
<sequence length="43" mass="4918">MQTGLYLTDIEEQAQKMAIRVARIYGKTPTVNVYEIDDNMALI</sequence>
<protein>
    <submittedName>
        <fullName evidence="1">DUF3990 domain-containing protein</fullName>
    </submittedName>
</protein>
<dbReference type="EMBL" id="JAAIPF010000019">
    <property type="protein sequence ID" value="NSF74013.1"/>
    <property type="molecule type" value="Genomic_DNA"/>
</dbReference>
<keyword evidence="2" id="KW-1185">Reference proteome</keyword>
<evidence type="ECO:0000313" key="1">
    <source>
        <dbReference type="EMBL" id="NSF74013.1"/>
    </source>
</evidence>
<proteinExistence type="predicted"/>
<dbReference type="Proteomes" id="UP000822152">
    <property type="component" value="Unassembled WGS sequence"/>
</dbReference>
<gene>
    <name evidence="1" type="ORF">G4952_09340</name>
</gene>
<organism evidence="1 2">
    <name type="scientific">Blautia wexlerae</name>
    <dbReference type="NCBI Taxonomy" id="418240"/>
    <lineage>
        <taxon>Bacteria</taxon>
        <taxon>Bacillati</taxon>
        <taxon>Bacillota</taxon>
        <taxon>Clostridia</taxon>
        <taxon>Lachnospirales</taxon>
        <taxon>Lachnospiraceae</taxon>
        <taxon>Blautia</taxon>
    </lineage>
</organism>
<name>A0ABX2GNQ9_9FIRM</name>
<accession>A0ABX2GNQ9</accession>
<evidence type="ECO:0000313" key="2">
    <source>
        <dbReference type="Proteomes" id="UP000822152"/>
    </source>
</evidence>